<dbReference type="SUPFAM" id="SSF52096">
    <property type="entry name" value="ClpP/crotonase"/>
    <property type="match status" value="1"/>
</dbReference>
<dbReference type="InterPro" id="IPR036477">
    <property type="entry name" value="Formyl_transf_N_sf"/>
</dbReference>
<dbReference type="InterPro" id="IPR029045">
    <property type="entry name" value="ClpP/crotonase-like_dom_sf"/>
</dbReference>
<dbReference type="OrthoDB" id="5126881at2759"/>
<dbReference type="PANTHER" id="PTHR43388">
    <property type="entry name" value="HYDROGENASE MATURATION FACTOR HOXX"/>
    <property type="match status" value="1"/>
</dbReference>
<dbReference type="CDD" id="cd06558">
    <property type="entry name" value="crotonase-like"/>
    <property type="match status" value="1"/>
</dbReference>
<keyword evidence="6" id="KW-1185">Reference proteome</keyword>
<feature type="domain" description="Formyl transferase C-terminal" evidence="4">
    <location>
        <begin position="230"/>
        <end position="314"/>
    </location>
</feature>
<dbReference type="InParanoid" id="A0A1V8TSN2"/>
<gene>
    <name evidence="5" type="ORF">B0A48_01078</name>
</gene>
<protein>
    <recommendedName>
        <fullName evidence="4">Formyl transferase C-terminal domain-containing protein</fullName>
    </recommendedName>
</protein>
<feature type="region of interest" description="Disordered" evidence="3">
    <location>
        <begin position="688"/>
        <end position="709"/>
    </location>
</feature>
<dbReference type="Proteomes" id="UP000192596">
    <property type="component" value="Unassembled WGS sequence"/>
</dbReference>
<dbReference type="SUPFAM" id="SSF53328">
    <property type="entry name" value="Formyltransferase"/>
    <property type="match status" value="1"/>
</dbReference>
<evidence type="ECO:0000256" key="3">
    <source>
        <dbReference type="SAM" id="MobiDB-lite"/>
    </source>
</evidence>
<dbReference type="Gene3D" id="3.40.50.12230">
    <property type="match status" value="1"/>
</dbReference>
<evidence type="ECO:0000256" key="2">
    <source>
        <dbReference type="RuleBase" id="RU003707"/>
    </source>
</evidence>
<dbReference type="Pfam" id="PF02911">
    <property type="entry name" value="Formyl_trans_C"/>
    <property type="match status" value="1"/>
</dbReference>
<evidence type="ECO:0000259" key="4">
    <source>
        <dbReference type="Pfam" id="PF02911"/>
    </source>
</evidence>
<organism evidence="5 6">
    <name type="scientific">Cryoendolithus antarcticus</name>
    <dbReference type="NCBI Taxonomy" id="1507870"/>
    <lineage>
        <taxon>Eukaryota</taxon>
        <taxon>Fungi</taxon>
        <taxon>Dikarya</taxon>
        <taxon>Ascomycota</taxon>
        <taxon>Pezizomycotina</taxon>
        <taxon>Dothideomycetes</taxon>
        <taxon>Dothideomycetidae</taxon>
        <taxon>Cladosporiales</taxon>
        <taxon>Cladosporiaceae</taxon>
        <taxon>Cryoendolithus</taxon>
    </lineage>
</organism>
<dbReference type="AlphaFoldDB" id="A0A1V8TSN2"/>
<dbReference type="EMBL" id="NAJO01000002">
    <property type="protein sequence ID" value="OQO14202.1"/>
    <property type="molecule type" value="Genomic_DNA"/>
</dbReference>
<dbReference type="Gene3D" id="3.90.226.10">
    <property type="entry name" value="2-enoyl-CoA Hydratase, Chain A, domain 1"/>
    <property type="match status" value="1"/>
</dbReference>
<accession>A0A1V8TSN2</accession>
<dbReference type="CDD" id="cd08650">
    <property type="entry name" value="FMT_core_HypX_N"/>
    <property type="match status" value="1"/>
</dbReference>
<evidence type="ECO:0000313" key="5">
    <source>
        <dbReference type="EMBL" id="OQO14202.1"/>
    </source>
</evidence>
<dbReference type="Pfam" id="PF00378">
    <property type="entry name" value="ECH_1"/>
    <property type="match status" value="1"/>
</dbReference>
<sequence>MKILFLCTAHNSLSQRLQLALSRSHHVTIEYALSDQVMIDAVALAQPDLVLCPFLTTMVPKTVYERVLTLIVHPGPPGDVGPSALDWLLMGDDGSVDNADELLMKLDREPCTPSRKWWGVTVLQATEEFDAGPVWAYQQFPIDIDEPGLTKSALYRGSVSRSALIACEAAVGRIEQAITRMPQHGFSNARLHARPEYRTLSVLDNHPFQGGRLHHRPLLKSASRDFDTARHTAQQISRRIRCGDSQPGVLSKMFGASMYIYGGSIDESLVSRQAQAVAGMKTKLLATRGDAICIATADGKGIWITHIRRPKGKNDKALWPKVPAVFGLLQLNLINAALVDCLHASTPATWSLSALRTFQEIWVDVVVDEHGTRVAFLHFDFYNGAMSTSQCSDLVSAMDRIVAQSTTEAPIRAVVLMGGAYFSNGIALNVIDAAADPAQESFMNINRIDDVCHHLLHDFPKNNITTIAAIRGNAAAGGVALATACDFIIAGSEVVLNPAYRASGLFGSEYHTLSYYGRCGEVKARHILNAMVPMSPLQARQIGLVDFVFPGAGEALDEHIRSHVSLLLKDSVGRRGSWTKNVDVSPAGLAKARAYELSEMSKDFWSPRATRYHTRRFDFVRKVKPTSTPLRFARHRRQLPTDLDEEETPGFDSVVEYTRRAEQDLLTQLRAAVWSDVSTQLEDWEEEREQLASGARRPPKLILPQDAVTPPTPTEILTPVLSADVTPLIVTKSFSHLLPMPQKKTETLFSCYYHPLDSLLTPPESPMPGCNRFEERFGQF</sequence>
<reference evidence="6" key="1">
    <citation type="submission" date="2017-03" db="EMBL/GenBank/DDBJ databases">
        <title>Genomes of endolithic fungi from Antarctica.</title>
        <authorList>
            <person name="Coleine C."/>
            <person name="Masonjones S."/>
            <person name="Stajich J.E."/>
        </authorList>
    </citation>
    <scope>NUCLEOTIDE SEQUENCE [LARGE SCALE GENOMIC DNA]</scope>
    <source>
        <strain evidence="6">CCFEE 5527</strain>
    </source>
</reference>
<dbReference type="GO" id="GO:0003824">
    <property type="term" value="F:catalytic activity"/>
    <property type="evidence" value="ECO:0007669"/>
    <property type="project" value="InterPro"/>
</dbReference>
<name>A0A1V8TSN2_9PEZI</name>
<dbReference type="InterPro" id="IPR005793">
    <property type="entry name" value="Formyl_trans_C"/>
</dbReference>
<dbReference type="PANTHER" id="PTHR43388:SF1">
    <property type="entry name" value="HYDROGENASE MATURATION FACTOR HOXX"/>
    <property type="match status" value="1"/>
</dbReference>
<comment type="similarity">
    <text evidence="2">Belongs to the enoyl-CoA hydratase/isomerase family.</text>
</comment>
<evidence type="ECO:0000313" key="6">
    <source>
        <dbReference type="Proteomes" id="UP000192596"/>
    </source>
</evidence>
<dbReference type="STRING" id="1507870.A0A1V8TSN2"/>
<dbReference type="InterPro" id="IPR001753">
    <property type="entry name" value="Enoyl-CoA_hydra/iso"/>
</dbReference>
<comment type="caution">
    <text evidence="5">The sequence shown here is derived from an EMBL/GenBank/DDBJ whole genome shotgun (WGS) entry which is preliminary data.</text>
</comment>
<dbReference type="InterPro" id="IPR018376">
    <property type="entry name" value="Enoyl-CoA_hyd/isom_CS"/>
</dbReference>
<dbReference type="InterPro" id="IPR047180">
    <property type="entry name" value="HoxX-like"/>
</dbReference>
<proteinExistence type="inferred from homology"/>
<keyword evidence="1" id="KW-0843">Virulence</keyword>
<evidence type="ECO:0000256" key="1">
    <source>
        <dbReference type="ARBA" id="ARBA00023026"/>
    </source>
</evidence>
<dbReference type="PROSITE" id="PS00166">
    <property type="entry name" value="ENOYL_COA_HYDRATASE"/>
    <property type="match status" value="1"/>
</dbReference>